<dbReference type="Gene3D" id="3.30.530.20">
    <property type="match status" value="1"/>
</dbReference>
<sequence>MISWRKEITIPANIETVWKLFDIDQIQRIMPNVVEHKPIDIKEGVVGSTYLQTYQEGKRKESYIVTDIEHEETDVRKHHKIEFTLAKVFHIQAAYTLIKEDDNMTRFIYSGNNEGTNFLGRSLLKLGGTKNNEKVVNEFVELVRNEALKNN</sequence>
<dbReference type="EMBL" id="JBHSMC010000014">
    <property type="protein sequence ID" value="MFC5465476.1"/>
    <property type="molecule type" value="Genomic_DNA"/>
</dbReference>
<keyword evidence="2" id="KW-1185">Reference proteome</keyword>
<dbReference type="Pfam" id="PF10604">
    <property type="entry name" value="Polyketide_cyc2"/>
    <property type="match status" value="1"/>
</dbReference>
<dbReference type="RefSeq" id="WP_382351883.1">
    <property type="nucleotide sequence ID" value="NZ_JBHSMC010000014.1"/>
</dbReference>
<name>A0ABW0LJL7_9BACI</name>
<dbReference type="InterPro" id="IPR023393">
    <property type="entry name" value="START-like_dom_sf"/>
</dbReference>
<gene>
    <name evidence="1" type="ORF">ACFPM4_12010</name>
</gene>
<dbReference type="Proteomes" id="UP001596147">
    <property type="component" value="Unassembled WGS sequence"/>
</dbReference>
<accession>A0ABW0LJL7</accession>
<organism evidence="1 2">
    <name type="scientific">Lederbergia graminis</name>
    <dbReference type="NCBI Taxonomy" id="735518"/>
    <lineage>
        <taxon>Bacteria</taxon>
        <taxon>Bacillati</taxon>
        <taxon>Bacillota</taxon>
        <taxon>Bacilli</taxon>
        <taxon>Bacillales</taxon>
        <taxon>Bacillaceae</taxon>
        <taxon>Lederbergia</taxon>
    </lineage>
</organism>
<protein>
    <submittedName>
        <fullName evidence="1">SRPBCC family protein</fullName>
    </submittedName>
</protein>
<evidence type="ECO:0000313" key="1">
    <source>
        <dbReference type="EMBL" id="MFC5465476.1"/>
    </source>
</evidence>
<dbReference type="SUPFAM" id="SSF55961">
    <property type="entry name" value="Bet v1-like"/>
    <property type="match status" value="1"/>
</dbReference>
<evidence type="ECO:0000313" key="2">
    <source>
        <dbReference type="Proteomes" id="UP001596147"/>
    </source>
</evidence>
<dbReference type="CDD" id="cd07812">
    <property type="entry name" value="SRPBCC"/>
    <property type="match status" value="1"/>
</dbReference>
<comment type="caution">
    <text evidence="1">The sequence shown here is derived from an EMBL/GenBank/DDBJ whole genome shotgun (WGS) entry which is preliminary data.</text>
</comment>
<reference evidence="2" key="1">
    <citation type="journal article" date="2019" name="Int. J. Syst. Evol. Microbiol.">
        <title>The Global Catalogue of Microorganisms (GCM) 10K type strain sequencing project: providing services to taxonomists for standard genome sequencing and annotation.</title>
        <authorList>
            <consortium name="The Broad Institute Genomics Platform"/>
            <consortium name="The Broad Institute Genome Sequencing Center for Infectious Disease"/>
            <person name="Wu L."/>
            <person name="Ma J."/>
        </authorList>
    </citation>
    <scope>NUCLEOTIDE SEQUENCE [LARGE SCALE GENOMIC DNA]</scope>
    <source>
        <strain evidence="2">CGMCC 1.12237</strain>
    </source>
</reference>
<proteinExistence type="predicted"/>
<dbReference type="InterPro" id="IPR019587">
    <property type="entry name" value="Polyketide_cyclase/dehydratase"/>
</dbReference>